<keyword evidence="3" id="KW-0109">Calcium transport</keyword>
<feature type="transmembrane region" description="Helical" evidence="12">
    <location>
        <begin position="20"/>
        <end position="39"/>
    </location>
</feature>
<evidence type="ECO:0000256" key="10">
    <source>
        <dbReference type="ARBA" id="ARBA00023136"/>
    </source>
</evidence>
<dbReference type="GO" id="GO:0008331">
    <property type="term" value="F:high voltage-gated calcium channel activity"/>
    <property type="evidence" value="ECO:0007669"/>
    <property type="project" value="TreeGrafter"/>
</dbReference>
<feature type="transmembrane region" description="Helical" evidence="12">
    <location>
        <begin position="59"/>
        <end position="82"/>
    </location>
</feature>
<keyword evidence="11" id="KW-0407">Ion channel</keyword>
<keyword evidence="15" id="KW-1185">Reference proteome</keyword>
<name>A0AAD4MQD6_9BILA</name>
<dbReference type="PANTHER" id="PTHR45628:SF1">
    <property type="entry name" value="VOLTAGE-DEPENDENT CALCIUM CHANNEL TYPE D SUBUNIT ALPHA-1"/>
    <property type="match status" value="1"/>
</dbReference>
<dbReference type="InterPro" id="IPR050599">
    <property type="entry name" value="VDCC_alpha-1_subunit"/>
</dbReference>
<dbReference type="SUPFAM" id="SSF81324">
    <property type="entry name" value="Voltage-gated potassium channels"/>
    <property type="match status" value="1"/>
</dbReference>
<organism evidence="14 15">
    <name type="scientific">Ditylenchus destructor</name>
    <dbReference type="NCBI Taxonomy" id="166010"/>
    <lineage>
        <taxon>Eukaryota</taxon>
        <taxon>Metazoa</taxon>
        <taxon>Ecdysozoa</taxon>
        <taxon>Nematoda</taxon>
        <taxon>Chromadorea</taxon>
        <taxon>Rhabditida</taxon>
        <taxon>Tylenchina</taxon>
        <taxon>Tylenchomorpha</taxon>
        <taxon>Sphaerularioidea</taxon>
        <taxon>Anguinidae</taxon>
        <taxon>Anguininae</taxon>
        <taxon>Ditylenchus</taxon>
    </lineage>
</organism>
<keyword evidence="9" id="KW-0406">Ion transport</keyword>
<evidence type="ECO:0000256" key="8">
    <source>
        <dbReference type="ARBA" id="ARBA00022989"/>
    </source>
</evidence>
<keyword evidence="4" id="KW-0107">Calcium channel</keyword>
<keyword evidence="2" id="KW-0813">Transport</keyword>
<protein>
    <submittedName>
        <fullName evidence="14">Ion transport protein domain-containing protein</fullName>
    </submittedName>
</protein>
<dbReference type="Pfam" id="PF00520">
    <property type="entry name" value="Ion_trans"/>
    <property type="match status" value="1"/>
</dbReference>
<dbReference type="Gene3D" id="1.10.287.70">
    <property type="match status" value="1"/>
</dbReference>
<evidence type="ECO:0000256" key="6">
    <source>
        <dbReference type="ARBA" id="ARBA00022837"/>
    </source>
</evidence>
<keyword evidence="6" id="KW-0106">Calcium</keyword>
<accession>A0AAD4MQD6</accession>
<feature type="domain" description="Ion transport" evidence="13">
    <location>
        <begin position="8"/>
        <end position="91"/>
    </location>
</feature>
<sequence>MNRIWPRDYFTFENVLDAMISLLVVATFEGWTDLIYVAINANEGDNARQGDKGPYNTVATFFICFFVVFAFFMMSIFVGFVVDTFQNKALQREYENCGLDKTQVGGFAIF</sequence>
<dbReference type="GO" id="GO:0005891">
    <property type="term" value="C:voltage-gated calcium channel complex"/>
    <property type="evidence" value="ECO:0007669"/>
    <property type="project" value="TreeGrafter"/>
</dbReference>
<dbReference type="PANTHER" id="PTHR45628">
    <property type="entry name" value="VOLTAGE-DEPENDENT CALCIUM CHANNEL TYPE A SUBUNIT ALPHA-1"/>
    <property type="match status" value="1"/>
</dbReference>
<evidence type="ECO:0000256" key="1">
    <source>
        <dbReference type="ARBA" id="ARBA00004141"/>
    </source>
</evidence>
<proteinExistence type="predicted"/>
<dbReference type="EMBL" id="JAKKPZ010000115">
    <property type="protein sequence ID" value="KAI1701588.1"/>
    <property type="molecule type" value="Genomic_DNA"/>
</dbReference>
<evidence type="ECO:0000256" key="11">
    <source>
        <dbReference type="ARBA" id="ARBA00023303"/>
    </source>
</evidence>
<evidence type="ECO:0000256" key="4">
    <source>
        <dbReference type="ARBA" id="ARBA00022673"/>
    </source>
</evidence>
<evidence type="ECO:0000256" key="3">
    <source>
        <dbReference type="ARBA" id="ARBA00022568"/>
    </source>
</evidence>
<evidence type="ECO:0000313" key="15">
    <source>
        <dbReference type="Proteomes" id="UP001201812"/>
    </source>
</evidence>
<evidence type="ECO:0000259" key="13">
    <source>
        <dbReference type="Pfam" id="PF00520"/>
    </source>
</evidence>
<evidence type="ECO:0000256" key="2">
    <source>
        <dbReference type="ARBA" id="ARBA00022448"/>
    </source>
</evidence>
<evidence type="ECO:0000256" key="9">
    <source>
        <dbReference type="ARBA" id="ARBA00023065"/>
    </source>
</evidence>
<evidence type="ECO:0000313" key="14">
    <source>
        <dbReference type="EMBL" id="KAI1701588.1"/>
    </source>
</evidence>
<evidence type="ECO:0000256" key="12">
    <source>
        <dbReference type="SAM" id="Phobius"/>
    </source>
</evidence>
<dbReference type="GO" id="GO:0098703">
    <property type="term" value="P:calcium ion import across plasma membrane"/>
    <property type="evidence" value="ECO:0007669"/>
    <property type="project" value="TreeGrafter"/>
</dbReference>
<evidence type="ECO:0000256" key="5">
    <source>
        <dbReference type="ARBA" id="ARBA00022692"/>
    </source>
</evidence>
<dbReference type="InterPro" id="IPR005821">
    <property type="entry name" value="Ion_trans_dom"/>
</dbReference>
<dbReference type="AlphaFoldDB" id="A0AAD4MQD6"/>
<comment type="subcellular location">
    <subcellularLocation>
        <location evidence="1">Membrane</location>
        <topology evidence="1">Multi-pass membrane protein</topology>
    </subcellularLocation>
</comment>
<reference evidence="14" key="1">
    <citation type="submission" date="2022-01" db="EMBL/GenBank/DDBJ databases">
        <title>Genome Sequence Resource for Two Populations of Ditylenchus destructor, the Migratory Endoparasitic Phytonematode.</title>
        <authorList>
            <person name="Zhang H."/>
            <person name="Lin R."/>
            <person name="Xie B."/>
        </authorList>
    </citation>
    <scope>NUCLEOTIDE SEQUENCE</scope>
    <source>
        <strain evidence="14">BazhouSP</strain>
    </source>
</reference>
<keyword evidence="8 12" id="KW-1133">Transmembrane helix</keyword>
<keyword evidence="10 12" id="KW-0472">Membrane</keyword>
<comment type="caution">
    <text evidence="14">The sequence shown here is derived from an EMBL/GenBank/DDBJ whole genome shotgun (WGS) entry which is preliminary data.</text>
</comment>
<keyword evidence="5 12" id="KW-0812">Transmembrane</keyword>
<gene>
    <name evidence="14" type="ORF">DdX_16002</name>
</gene>
<keyword evidence="7" id="KW-0851">Voltage-gated channel</keyword>
<dbReference type="Proteomes" id="UP001201812">
    <property type="component" value="Unassembled WGS sequence"/>
</dbReference>
<evidence type="ECO:0000256" key="7">
    <source>
        <dbReference type="ARBA" id="ARBA00022882"/>
    </source>
</evidence>